<proteinExistence type="predicted"/>
<dbReference type="PROSITE" id="PS50801">
    <property type="entry name" value="STAS"/>
    <property type="match status" value="1"/>
</dbReference>
<evidence type="ECO:0000259" key="1">
    <source>
        <dbReference type="PROSITE" id="PS50801"/>
    </source>
</evidence>
<dbReference type="AlphaFoldDB" id="A0A2W5TN43"/>
<dbReference type="Proteomes" id="UP000249061">
    <property type="component" value="Unassembled WGS sequence"/>
</dbReference>
<evidence type="ECO:0000313" key="2">
    <source>
        <dbReference type="EMBL" id="PZR12665.1"/>
    </source>
</evidence>
<gene>
    <name evidence="2" type="ORF">DI536_13860</name>
</gene>
<dbReference type="InterPro" id="IPR036513">
    <property type="entry name" value="STAS_dom_sf"/>
</dbReference>
<dbReference type="PANTHER" id="PTHR33495">
    <property type="entry name" value="ANTI-SIGMA FACTOR ANTAGONIST TM_1081-RELATED-RELATED"/>
    <property type="match status" value="1"/>
</dbReference>
<protein>
    <submittedName>
        <fullName evidence="2">Anti-anti-sigma factor</fullName>
    </submittedName>
</protein>
<dbReference type="EMBL" id="QFQP01000011">
    <property type="protein sequence ID" value="PZR12665.1"/>
    <property type="molecule type" value="Genomic_DNA"/>
</dbReference>
<evidence type="ECO:0000313" key="3">
    <source>
        <dbReference type="Proteomes" id="UP000249061"/>
    </source>
</evidence>
<name>A0A2W5TN43_9BACT</name>
<sequence>MNVSELMNIEVARAMPVATATSRVMTMVLEGELDRDEAADICGMLGRLSANGTNELVIDFTDVTHFDYRAVRGLVQRAEEMRVLGGDLKLAGLSPYLHAIFRSAGAHDAFDYFAQSDDAVRSFERGVLVYG</sequence>
<dbReference type="SUPFAM" id="SSF52091">
    <property type="entry name" value="SpoIIaa-like"/>
    <property type="match status" value="1"/>
</dbReference>
<dbReference type="Gene3D" id="3.30.750.24">
    <property type="entry name" value="STAS domain"/>
    <property type="match status" value="1"/>
</dbReference>
<feature type="domain" description="STAS" evidence="1">
    <location>
        <begin position="14"/>
        <end position="123"/>
    </location>
</feature>
<dbReference type="CDD" id="cd07043">
    <property type="entry name" value="STAS_anti-anti-sigma_factors"/>
    <property type="match status" value="1"/>
</dbReference>
<comment type="caution">
    <text evidence="2">The sequence shown here is derived from an EMBL/GenBank/DDBJ whole genome shotgun (WGS) entry which is preliminary data.</text>
</comment>
<dbReference type="Pfam" id="PF01740">
    <property type="entry name" value="STAS"/>
    <property type="match status" value="1"/>
</dbReference>
<dbReference type="GO" id="GO:0043856">
    <property type="term" value="F:anti-sigma factor antagonist activity"/>
    <property type="evidence" value="ECO:0007669"/>
    <property type="project" value="TreeGrafter"/>
</dbReference>
<dbReference type="InterPro" id="IPR002645">
    <property type="entry name" value="STAS_dom"/>
</dbReference>
<accession>A0A2W5TN43</accession>
<dbReference type="PANTHER" id="PTHR33495:SF2">
    <property type="entry name" value="ANTI-SIGMA FACTOR ANTAGONIST TM_1081-RELATED"/>
    <property type="match status" value="1"/>
</dbReference>
<reference evidence="2 3" key="1">
    <citation type="submission" date="2017-08" db="EMBL/GenBank/DDBJ databases">
        <title>Infants hospitalized years apart are colonized by the same room-sourced microbial strains.</title>
        <authorList>
            <person name="Brooks B."/>
            <person name="Olm M.R."/>
            <person name="Firek B.A."/>
            <person name="Baker R."/>
            <person name="Thomas B.C."/>
            <person name="Morowitz M.J."/>
            <person name="Banfield J.F."/>
        </authorList>
    </citation>
    <scope>NUCLEOTIDE SEQUENCE [LARGE SCALE GENOMIC DNA]</scope>
    <source>
        <strain evidence="2">S2_003_000_R2_14</strain>
    </source>
</reference>
<organism evidence="2 3">
    <name type="scientific">Archangium gephyra</name>
    <dbReference type="NCBI Taxonomy" id="48"/>
    <lineage>
        <taxon>Bacteria</taxon>
        <taxon>Pseudomonadati</taxon>
        <taxon>Myxococcota</taxon>
        <taxon>Myxococcia</taxon>
        <taxon>Myxococcales</taxon>
        <taxon>Cystobacterineae</taxon>
        <taxon>Archangiaceae</taxon>
        <taxon>Archangium</taxon>
    </lineage>
</organism>